<accession>A0A6P8INB9</accession>
<protein>
    <submittedName>
        <fullName evidence="12">Vesicular inhibitory amino acid transporter-like</fullName>
    </submittedName>
</protein>
<evidence type="ECO:0000256" key="4">
    <source>
        <dbReference type="ARBA" id="ARBA00022692"/>
    </source>
</evidence>
<evidence type="ECO:0000313" key="11">
    <source>
        <dbReference type="Proteomes" id="UP000515163"/>
    </source>
</evidence>
<feature type="transmembrane region" description="Helical" evidence="9">
    <location>
        <begin position="153"/>
        <end position="175"/>
    </location>
</feature>
<dbReference type="GO" id="GO:0006836">
    <property type="term" value="P:neurotransmitter transport"/>
    <property type="evidence" value="ECO:0007669"/>
    <property type="project" value="UniProtKB-KW"/>
</dbReference>
<feature type="transmembrane region" description="Helical" evidence="9">
    <location>
        <begin position="74"/>
        <end position="96"/>
    </location>
</feature>
<keyword evidence="4 9" id="KW-0812">Transmembrane</keyword>
<evidence type="ECO:0000256" key="9">
    <source>
        <dbReference type="SAM" id="Phobius"/>
    </source>
</evidence>
<organism evidence="11 12">
    <name type="scientific">Actinia tenebrosa</name>
    <name type="common">Australian red waratah sea anemone</name>
    <dbReference type="NCBI Taxonomy" id="6105"/>
    <lineage>
        <taxon>Eukaryota</taxon>
        <taxon>Metazoa</taxon>
        <taxon>Cnidaria</taxon>
        <taxon>Anthozoa</taxon>
        <taxon>Hexacorallia</taxon>
        <taxon>Actiniaria</taxon>
        <taxon>Actiniidae</taxon>
        <taxon>Actinia</taxon>
    </lineage>
</organism>
<dbReference type="InParanoid" id="A0A6P8INB9"/>
<feature type="transmembrane region" description="Helical" evidence="9">
    <location>
        <begin position="126"/>
        <end position="147"/>
    </location>
</feature>
<dbReference type="PANTHER" id="PTHR22950:SF689">
    <property type="entry name" value="VESICULAR INHIBITORY AMINO ACID TRANSPORTER"/>
    <property type="match status" value="1"/>
</dbReference>
<sequence>MAKSILEEKAYHLLSSKEEAPSYTEEKTEAISIDEEPTEEEANKSTMWQTVCNLVSDLEGTGLLGLPYVLKEGGWLAVVMLTVVPFMCFYTGKILIECLYDKNNKDEKVRIRRNYRDMAEASSPKYGGIIVVAIQVVELTLLASLYLVLCGHLIHAMVPVLSLNAWMLISAVVGLPSIFFKHLSQVAWISLISLIALTIAIIIVLGYGFSQSLQWDIRAIALWDIKGAPISLAIITFSYICHPCLPAIEASMKDPTKYNAMLGITYAFVFMIKIVFSVMGLFTFSTNINEVITNSLPKGKLHILVNSFLIINVLFSYPFRVMTIIHCVEDSVVPESCRSKFNDILWFVGIRVLINFITLLPAIMVPHFALMMSCVGSLTGMSVVFVLPCFFHLRLKSGELEWYQKGLDYFLIGFGVIVAIIGLILSGRALI</sequence>
<dbReference type="RefSeq" id="XP_031568541.1">
    <property type="nucleotide sequence ID" value="XM_031712681.1"/>
</dbReference>
<keyword evidence="6 9" id="KW-1133">Transmembrane helix</keyword>
<feature type="transmembrane region" description="Helical" evidence="9">
    <location>
        <begin position="370"/>
        <end position="395"/>
    </location>
</feature>
<evidence type="ECO:0000256" key="7">
    <source>
        <dbReference type="ARBA" id="ARBA00023136"/>
    </source>
</evidence>
<keyword evidence="7 9" id="KW-0472">Membrane</keyword>
<evidence type="ECO:0000256" key="2">
    <source>
        <dbReference type="ARBA" id="ARBA00008066"/>
    </source>
</evidence>
<dbReference type="GeneID" id="116303181"/>
<gene>
    <name evidence="12" type="primary">LOC116303181</name>
</gene>
<feature type="transmembrane region" description="Helical" evidence="9">
    <location>
        <begin position="344"/>
        <end position="364"/>
    </location>
</feature>
<feature type="transmembrane region" description="Helical" evidence="9">
    <location>
        <begin position="303"/>
        <end position="323"/>
    </location>
</feature>
<dbReference type="InterPro" id="IPR013057">
    <property type="entry name" value="AA_transpt_TM"/>
</dbReference>
<evidence type="ECO:0000256" key="3">
    <source>
        <dbReference type="ARBA" id="ARBA00022448"/>
    </source>
</evidence>
<comment type="subcellular location">
    <subcellularLocation>
        <location evidence="1">Cytoplasmic vesicle membrane</location>
        <topology evidence="1">Multi-pass membrane protein</topology>
    </subcellularLocation>
</comment>
<dbReference type="Pfam" id="PF01490">
    <property type="entry name" value="Aa_trans"/>
    <property type="match status" value="1"/>
</dbReference>
<evidence type="ECO:0000256" key="8">
    <source>
        <dbReference type="ARBA" id="ARBA00023329"/>
    </source>
</evidence>
<dbReference type="AlphaFoldDB" id="A0A6P8INB9"/>
<feature type="transmembrane region" description="Helical" evidence="9">
    <location>
        <begin position="407"/>
        <end position="425"/>
    </location>
</feature>
<evidence type="ECO:0000256" key="1">
    <source>
        <dbReference type="ARBA" id="ARBA00004439"/>
    </source>
</evidence>
<reference evidence="12" key="1">
    <citation type="submission" date="2025-08" db="UniProtKB">
        <authorList>
            <consortium name="RefSeq"/>
        </authorList>
    </citation>
    <scope>IDENTIFICATION</scope>
    <source>
        <tissue evidence="12">Tentacle</tissue>
    </source>
</reference>
<dbReference type="Proteomes" id="UP000515163">
    <property type="component" value="Unplaced"/>
</dbReference>
<keyword evidence="5" id="KW-0532">Neurotransmitter transport</keyword>
<evidence type="ECO:0000256" key="5">
    <source>
        <dbReference type="ARBA" id="ARBA00022775"/>
    </source>
</evidence>
<feature type="domain" description="Amino acid transporter transmembrane" evidence="10">
    <location>
        <begin position="44"/>
        <end position="424"/>
    </location>
</feature>
<feature type="transmembrane region" description="Helical" evidence="9">
    <location>
        <begin position="187"/>
        <end position="209"/>
    </location>
</feature>
<dbReference type="KEGG" id="aten:116303181"/>
<keyword evidence="11" id="KW-1185">Reference proteome</keyword>
<proteinExistence type="inferred from homology"/>
<evidence type="ECO:0000256" key="6">
    <source>
        <dbReference type="ARBA" id="ARBA00022989"/>
    </source>
</evidence>
<dbReference type="GO" id="GO:0030659">
    <property type="term" value="C:cytoplasmic vesicle membrane"/>
    <property type="evidence" value="ECO:0007669"/>
    <property type="project" value="UniProtKB-SubCell"/>
</dbReference>
<dbReference type="PANTHER" id="PTHR22950">
    <property type="entry name" value="AMINO ACID TRANSPORTER"/>
    <property type="match status" value="1"/>
</dbReference>
<dbReference type="GO" id="GO:0015179">
    <property type="term" value="F:L-amino acid transmembrane transporter activity"/>
    <property type="evidence" value="ECO:0007669"/>
    <property type="project" value="TreeGrafter"/>
</dbReference>
<keyword evidence="3" id="KW-0813">Transport</keyword>
<feature type="transmembrane region" description="Helical" evidence="9">
    <location>
        <begin position="260"/>
        <end position="283"/>
    </location>
</feature>
<keyword evidence="8" id="KW-0968">Cytoplasmic vesicle</keyword>
<dbReference type="OrthoDB" id="6021076at2759"/>
<name>A0A6P8INB9_ACTTE</name>
<evidence type="ECO:0000313" key="12">
    <source>
        <dbReference type="RefSeq" id="XP_031568541.1"/>
    </source>
</evidence>
<dbReference type="GO" id="GO:0005774">
    <property type="term" value="C:vacuolar membrane"/>
    <property type="evidence" value="ECO:0007669"/>
    <property type="project" value="TreeGrafter"/>
</dbReference>
<evidence type="ECO:0000259" key="10">
    <source>
        <dbReference type="Pfam" id="PF01490"/>
    </source>
</evidence>
<comment type="similarity">
    <text evidence="2">Belongs to the amino acid/polyamine transporter 2 family.</text>
</comment>
<dbReference type="FunCoup" id="A0A6P8INB9">
    <property type="interactions" value="190"/>
</dbReference>